<dbReference type="InterPro" id="IPR058922">
    <property type="entry name" value="WHD_DRP"/>
</dbReference>
<evidence type="ECO:0000256" key="3">
    <source>
        <dbReference type="ARBA" id="ARBA00022821"/>
    </source>
</evidence>
<dbReference type="Gene3D" id="3.40.50.300">
    <property type="entry name" value="P-loop containing nucleotide triphosphate hydrolases"/>
    <property type="match status" value="1"/>
</dbReference>
<proteinExistence type="predicted"/>
<name>V7AK27_PHAVU</name>
<dbReference type="SUPFAM" id="SSF52058">
    <property type="entry name" value="L domain-like"/>
    <property type="match status" value="2"/>
</dbReference>
<protein>
    <submittedName>
        <fullName evidence="7">Uncharacterized protein</fullName>
    </submittedName>
</protein>
<evidence type="ECO:0000256" key="1">
    <source>
        <dbReference type="ARBA" id="ARBA00022614"/>
    </source>
</evidence>
<dbReference type="Pfam" id="PF25019">
    <property type="entry name" value="LRR_R13L1-DRL21"/>
    <property type="match status" value="1"/>
</dbReference>
<dbReference type="EMBL" id="CM002298">
    <property type="protein sequence ID" value="ESW05620.1"/>
    <property type="molecule type" value="Genomic_DNA"/>
</dbReference>
<keyword evidence="1" id="KW-0433">Leucine-rich repeat</keyword>
<dbReference type="InterPro" id="IPR002182">
    <property type="entry name" value="NB-ARC"/>
</dbReference>
<dbReference type="GO" id="GO:0006952">
    <property type="term" value="P:defense response"/>
    <property type="evidence" value="ECO:0007669"/>
    <property type="project" value="UniProtKB-KW"/>
</dbReference>
<reference evidence="8" key="1">
    <citation type="journal article" date="2014" name="Nat. Genet.">
        <title>A reference genome for common bean and genome-wide analysis of dual domestications.</title>
        <authorList>
            <person name="Schmutz J."/>
            <person name="McClean P.E."/>
            <person name="Mamidi S."/>
            <person name="Wu G.A."/>
            <person name="Cannon S.B."/>
            <person name="Grimwood J."/>
            <person name="Jenkins J."/>
            <person name="Shu S."/>
            <person name="Song Q."/>
            <person name="Chavarro C."/>
            <person name="Torres-Torres M."/>
            <person name="Geffroy V."/>
            <person name="Moghaddam S.M."/>
            <person name="Gao D."/>
            <person name="Abernathy B."/>
            <person name="Barry K."/>
            <person name="Blair M."/>
            <person name="Brick M.A."/>
            <person name="Chovatia M."/>
            <person name="Gepts P."/>
            <person name="Goodstein D.M."/>
            <person name="Gonzales M."/>
            <person name="Hellsten U."/>
            <person name="Hyten D.L."/>
            <person name="Jia G."/>
            <person name="Kelly J.D."/>
            <person name="Kudrna D."/>
            <person name="Lee R."/>
            <person name="Richard M.M."/>
            <person name="Miklas P.N."/>
            <person name="Osorno J.M."/>
            <person name="Rodrigues J."/>
            <person name="Thareau V."/>
            <person name="Urrea C.A."/>
            <person name="Wang M."/>
            <person name="Yu Y."/>
            <person name="Zhang M."/>
            <person name="Wing R.A."/>
            <person name="Cregan P.B."/>
            <person name="Rokhsar D.S."/>
            <person name="Jackson S.A."/>
        </authorList>
    </citation>
    <scope>NUCLEOTIDE SEQUENCE [LARGE SCALE GENOMIC DNA]</scope>
    <source>
        <strain evidence="8">cv. G19833</strain>
    </source>
</reference>
<keyword evidence="2" id="KW-0677">Repeat</keyword>
<evidence type="ECO:0000259" key="5">
    <source>
        <dbReference type="Pfam" id="PF23559"/>
    </source>
</evidence>
<dbReference type="InterPro" id="IPR027417">
    <property type="entry name" value="P-loop_NTPase"/>
</dbReference>
<accession>V7AK27</accession>
<dbReference type="eggNOG" id="KOG4658">
    <property type="taxonomic scope" value="Eukaryota"/>
</dbReference>
<dbReference type="Pfam" id="PF23559">
    <property type="entry name" value="WHD_DRP"/>
    <property type="match status" value="1"/>
</dbReference>
<evidence type="ECO:0000259" key="4">
    <source>
        <dbReference type="Pfam" id="PF00931"/>
    </source>
</evidence>
<dbReference type="InterPro" id="IPR042197">
    <property type="entry name" value="Apaf_helical"/>
</dbReference>
<sequence>MGKTTLAQHVYNNPIIEAKFAIKAWVCVSDEFDVFKLTRVILEAIHKSTDDSRNLEMVQGRLKQSLTGRKFLLILDDVWNEDRDQWKSLQTPLKYGVKGSKILVTTRSNKVASTLESNNIHQLKQLQEDHSWQVFSKHVVQDDNSKLNSELKEIGMKIVEKCQGLPLALETVGSLLKSKSSVAEWEGVLRNNIWDLPKENSKIIPALLLSYYHLPSHLKRCFAYCALFPKDHEFDKENLILSWMAENFLQCSQQSKSPEEVGEQYFNDLFSRSFFQQSMWYNKTIFVMHDLLNDLAKYVSGEMCYRLGVDRPGSVPMTTRNFSTVKNPVECDEYRSLCVAKRLRTFLSISTTCGMSIQELISNFKCLRLLSLAKCHNIKVVPDTIADLIHLRSLDLSVTNIERLPDSICSLSNLQVLKLNNCFFLKELPSNLHELSNLRCLELKGTYIRKAPVLLGNLKNLQVWMGGFEVKSSSEFSIQQLGQLDLHGGLSIKNLENIVDSCDALAADLKNKTHLMILRLEWDLKVNNEDSIKEREVLENLQPSRHLEQLSISGYCGTQFPGWLSEKFLLNMVSLTLNNCKYCQWLPSLGLLTFLKHLEIDGLDQTVRIDADFYGNSFPAFASLETLRFNDMKEWEEWQCMPGAFPSLEDLFVTDCPKLKGHLPDHLPHLMFLFIDRCEQLVTSTPKAIEIEGVKMETSSINILGLLVSDSSFESLHIYSCPGLNIPINHCYDFLVELDISQCCHSLTNFPLDLFPKLCHLELGKCRNLQMISQVQPHDHLKNLKIKKCSEFESFPNEGLFAPQLETFFIQGLKKLKSMPKCMSVLLPSLNDMCIYDCPALELSDGCFPSNLKDMYLLNCSKLVTSLKEGVWGTNPSLESLCIEKEDLECFPGEGLLPLSLTELRIDDCRNLKKLDYRGLSHLPSLRKLVLENCPILQCLPEEGLPESISQLSIKDCPLLKEWCQKQGGEDWEKIAHIKSIQVDGEYVNIKDEAEIGNYYDTNSHMPTFSSSD</sequence>
<dbReference type="SUPFAM" id="SSF52540">
    <property type="entry name" value="P-loop containing nucleoside triphosphate hydrolases"/>
    <property type="match status" value="1"/>
</dbReference>
<dbReference type="Gene3D" id="1.10.8.430">
    <property type="entry name" value="Helical domain of apoptotic protease-activating factors"/>
    <property type="match status" value="1"/>
</dbReference>
<dbReference type="Gramene" id="ESW05620">
    <property type="protein sequence ID" value="ESW05620"/>
    <property type="gene ID" value="PHAVU_011G195300g"/>
</dbReference>
<dbReference type="FunFam" id="1.10.10.10:FF:000322">
    <property type="entry name" value="Probable disease resistance protein At1g63360"/>
    <property type="match status" value="1"/>
</dbReference>
<dbReference type="GO" id="GO:0043531">
    <property type="term" value="F:ADP binding"/>
    <property type="evidence" value="ECO:0007669"/>
    <property type="project" value="InterPro"/>
</dbReference>
<dbReference type="OMA" id="LEITICH"/>
<dbReference type="InterPro" id="IPR032675">
    <property type="entry name" value="LRR_dom_sf"/>
</dbReference>
<dbReference type="OrthoDB" id="1733640at2759"/>
<keyword evidence="3" id="KW-0611">Plant defense</keyword>
<dbReference type="SMR" id="V7AK27"/>
<evidence type="ECO:0000313" key="7">
    <source>
        <dbReference type="EMBL" id="ESW05620.1"/>
    </source>
</evidence>
<feature type="domain" description="NB-ARC" evidence="4">
    <location>
        <begin position="1"/>
        <end position="143"/>
    </location>
</feature>
<dbReference type="Proteomes" id="UP000000226">
    <property type="component" value="Chromosome 11"/>
</dbReference>
<dbReference type="PRINTS" id="PR00364">
    <property type="entry name" value="DISEASERSIST"/>
</dbReference>
<organism evidence="7 8">
    <name type="scientific">Phaseolus vulgaris</name>
    <name type="common">Kidney bean</name>
    <name type="synonym">French bean</name>
    <dbReference type="NCBI Taxonomy" id="3885"/>
    <lineage>
        <taxon>Eukaryota</taxon>
        <taxon>Viridiplantae</taxon>
        <taxon>Streptophyta</taxon>
        <taxon>Embryophyta</taxon>
        <taxon>Tracheophyta</taxon>
        <taxon>Spermatophyta</taxon>
        <taxon>Magnoliopsida</taxon>
        <taxon>eudicotyledons</taxon>
        <taxon>Gunneridae</taxon>
        <taxon>Pentapetalae</taxon>
        <taxon>rosids</taxon>
        <taxon>fabids</taxon>
        <taxon>Fabales</taxon>
        <taxon>Fabaceae</taxon>
        <taxon>Papilionoideae</taxon>
        <taxon>50 kb inversion clade</taxon>
        <taxon>NPAAA clade</taxon>
        <taxon>indigoferoid/millettioid clade</taxon>
        <taxon>Phaseoleae</taxon>
        <taxon>Phaseolus</taxon>
    </lineage>
</organism>
<dbReference type="InterPro" id="IPR036388">
    <property type="entry name" value="WH-like_DNA-bd_sf"/>
</dbReference>
<feature type="domain" description="Disease resistance protein winged helix" evidence="5">
    <location>
        <begin position="227"/>
        <end position="296"/>
    </location>
</feature>
<dbReference type="InterPro" id="IPR056789">
    <property type="entry name" value="LRR_R13L1-DRL21"/>
</dbReference>
<evidence type="ECO:0000256" key="2">
    <source>
        <dbReference type="ARBA" id="ARBA00022737"/>
    </source>
</evidence>
<feature type="domain" description="R13L1/DRL21-like LRR repeat region" evidence="6">
    <location>
        <begin position="478"/>
        <end position="602"/>
    </location>
</feature>
<evidence type="ECO:0000313" key="8">
    <source>
        <dbReference type="Proteomes" id="UP000000226"/>
    </source>
</evidence>
<dbReference type="PANTHER" id="PTHR36766:SF40">
    <property type="entry name" value="DISEASE RESISTANCE PROTEIN RGA3"/>
    <property type="match status" value="1"/>
</dbReference>
<evidence type="ECO:0000259" key="6">
    <source>
        <dbReference type="Pfam" id="PF25019"/>
    </source>
</evidence>
<dbReference type="Pfam" id="PF00931">
    <property type="entry name" value="NB-ARC"/>
    <property type="match status" value="1"/>
</dbReference>
<dbReference type="AlphaFoldDB" id="V7AK27"/>
<dbReference type="Gene3D" id="3.80.10.10">
    <property type="entry name" value="Ribonuclease Inhibitor"/>
    <property type="match status" value="3"/>
</dbReference>
<dbReference type="PANTHER" id="PTHR36766">
    <property type="entry name" value="PLANT BROAD-SPECTRUM MILDEW RESISTANCE PROTEIN RPW8"/>
    <property type="match status" value="1"/>
</dbReference>
<dbReference type="Gene3D" id="1.10.10.10">
    <property type="entry name" value="Winged helix-like DNA-binding domain superfamily/Winged helix DNA-binding domain"/>
    <property type="match status" value="1"/>
</dbReference>
<gene>
    <name evidence="7" type="ORF">PHAVU_011G195300g</name>
</gene>
<keyword evidence="8" id="KW-1185">Reference proteome</keyword>